<proteinExistence type="inferred from homology"/>
<protein>
    <recommendedName>
        <fullName evidence="8">PIN domain-containing protein</fullName>
    </recommendedName>
</protein>
<dbReference type="Gene3D" id="3.40.50.1010">
    <property type="entry name" value="5'-nuclease"/>
    <property type="match status" value="1"/>
</dbReference>
<dbReference type="OrthoDB" id="9811788at2"/>
<keyword evidence="10" id="KW-1185">Reference proteome</keyword>
<dbReference type="GO" id="GO:0046872">
    <property type="term" value="F:metal ion binding"/>
    <property type="evidence" value="ECO:0007669"/>
    <property type="project" value="UniProtKB-KW"/>
</dbReference>
<dbReference type="CDD" id="cd18757">
    <property type="entry name" value="PIN_MtVapC3-like"/>
    <property type="match status" value="1"/>
</dbReference>
<dbReference type="GO" id="GO:0016787">
    <property type="term" value="F:hydrolase activity"/>
    <property type="evidence" value="ECO:0007669"/>
    <property type="project" value="UniProtKB-KW"/>
</dbReference>
<keyword evidence="5" id="KW-0378">Hydrolase</keyword>
<evidence type="ECO:0000256" key="6">
    <source>
        <dbReference type="ARBA" id="ARBA00022842"/>
    </source>
</evidence>
<keyword evidence="4" id="KW-0479">Metal-binding</keyword>
<evidence type="ECO:0000256" key="2">
    <source>
        <dbReference type="ARBA" id="ARBA00022649"/>
    </source>
</evidence>
<keyword evidence="3" id="KW-0540">Nuclease</keyword>
<organism evidence="9 10">
    <name type="scientific">Gracilimonas mengyeensis</name>
    <dbReference type="NCBI Taxonomy" id="1302730"/>
    <lineage>
        <taxon>Bacteria</taxon>
        <taxon>Pseudomonadati</taxon>
        <taxon>Balneolota</taxon>
        <taxon>Balneolia</taxon>
        <taxon>Balneolales</taxon>
        <taxon>Balneolaceae</taxon>
        <taxon>Gracilimonas</taxon>
    </lineage>
</organism>
<dbReference type="PANTHER" id="PTHR33653:SF1">
    <property type="entry name" value="RIBONUCLEASE VAPC2"/>
    <property type="match status" value="1"/>
</dbReference>
<dbReference type="EMBL" id="FXTP01000017">
    <property type="protein sequence ID" value="SMO94031.1"/>
    <property type="molecule type" value="Genomic_DNA"/>
</dbReference>
<evidence type="ECO:0000256" key="3">
    <source>
        <dbReference type="ARBA" id="ARBA00022722"/>
    </source>
</evidence>
<dbReference type="RefSeq" id="WP_142455873.1">
    <property type="nucleotide sequence ID" value="NZ_FXTP01000017.1"/>
</dbReference>
<evidence type="ECO:0000313" key="10">
    <source>
        <dbReference type="Proteomes" id="UP000317557"/>
    </source>
</evidence>
<sequence length="137" mass="15634">MKVLVDTSVWSVALRHSISSKNSEQIKAQLTSLVEDGRVAIIGPIRQELLSGIKSSKQFEVLKKRLEPFKDIPIETEDYELAAEFFNRCRVKGIQGSHIDFLICAVSYRRELPLFTTDKDFDQYGKHIELKMFTGLG</sequence>
<dbReference type="Pfam" id="PF01850">
    <property type="entry name" value="PIN"/>
    <property type="match status" value="1"/>
</dbReference>
<dbReference type="InterPro" id="IPR029060">
    <property type="entry name" value="PIN-like_dom_sf"/>
</dbReference>
<accession>A0A521FED7</accession>
<evidence type="ECO:0000256" key="5">
    <source>
        <dbReference type="ARBA" id="ARBA00022801"/>
    </source>
</evidence>
<dbReference type="AlphaFoldDB" id="A0A521FED7"/>
<evidence type="ECO:0000313" key="9">
    <source>
        <dbReference type="EMBL" id="SMO94031.1"/>
    </source>
</evidence>
<dbReference type="Proteomes" id="UP000317557">
    <property type="component" value="Unassembled WGS sequence"/>
</dbReference>
<evidence type="ECO:0000256" key="4">
    <source>
        <dbReference type="ARBA" id="ARBA00022723"/>
    </source>
</evidence>
<reference evidence="9 10" key="1">
    <citation type="submission" date="2017-05" db="EMBL/GenBank/DDBJ databases">
        <authorList>
            <person name="Varghese N."/>
            <person name="Submissions S."/>
        </authorList>
    </citation>
    <scope>NUCLEOTIDE SEQUENCE [LARGE SCALE GENOMIC DNA]</scope>
    <source>
        <strain evidence="9 10">DSM 21985</strain>
    </source>
</reference>
<evidence type="ECO:0000259" key="8">
    <source>
        <dbReference type="Pfam" id="PF01850"/>
    </source>
</evidence>
<evidence type="ECO:0000256" key="7">
    <source>
        <dbReference type="ARBA" id="ARBA00038093"/>
    </source>
</evidence>
<evidence type="ECO:0000256" key="1">
    <source>
        <dbReference type="ARBA" id="ARBA00001946"/>
    </source>
</evidence>
<dbReference type="SUPFAM" id="SSF88723">
    <property type="entry name" value="PIN domain-like"/>
    <property type="match status" value="1"/>
</dbReference>
<gene>
    <name evidence="9" type="ORF">SAMN06265219_11731</name>
</gene>
<keyword evidence="6" id="KW-0460">Magnesium</keyword>
<keyword evidence="2" id="KW-1277">Toxin-antitoxin system</keyword>
<dbReference type="GO" id="GO:0004518">
    <property type="term" value="F:nuclease activity"/>
    <property type="evidence" value="ECO:0007669"/>
    <property type="project" value="UniProtKB-KW"/>
</dbReference>
<comment type="cofactor">
    <cofactor evidence="1">
        <name>Mg(2+)</name>
        <dbReference type="ChEBI" id="CHEBI:18420"/>
    </cofactor>
</comment>
<name>A0A521FED7_9BACT</name>
<feature type="domain" description="PIN" evidence="8">
    <location>
        <begin position="3"/>
        <end position="125"/>
    </location>
</feature>
<dbReference type="PANTHER" id="PTHR33653">
    <property type="entry name" value="RIBONUCLEASE VAPC2"/>
    <property type="match status" value="1"/>
</dbReference>
<comment type="similarity">
    <text evidence="7">Belongs to the PINc/VapC protein family.</text>
</comment>
<dbReference type="InterPro" id="IPR002716">
    <property type="entry name" value="PIN_dom"/>
</dbReference>
<dbReference type="InterPro" id="IPR050556">
    <property type="entry name" value="Type_II_TA_system_RNase"/>
</dbReference>